<keyword evidence="9" id="KW-1185">Reference proteome</keyword>
<dbReference type="Pfam" id="PF00328">
    <property type="entry name" value="His_Phos_2"/>
    <property type="match status" value="1"/>
</dbReference>
<accession>A0ABD6EVZ0</accession>
<evidence type="ECO:0000256" key="3">
    <source>
        <dbReference type="ARBA" id="ARBA00012646"/>
    </source>
</evidence>
<dbReference type="PANTHER" id="PTHR11567">
    <property type="entry name" value="ACID PHOSPHATASE-RELATED"/>
    <property type="match status" value="1"/>
</dbReference>
<gene>
    <name evidence="8" type="ORF">AB6A40_008133</name>
</gene>
<protein>
    <recommendedName>
        <fullName evidence="3">acid phosphatase</fullName>
        <ecNumber evidence="3">3.1.3.2</ecNumber>
    </recommendedName>
</protein>
<keyword evidence="5" id="KW-0378">Hydrolase</keyword>
<dbReference type="AlphaFoldDB" id="A0ABD6EVZ0"/>
<dbReference type="PANTHER" id="PTHR11567:SF211">
    <property type="entry name" value="PROSTATIC ACID PHOSPHATASE"/>
    <property type="match status" value="1"/>
</dbReference>
<evidence type="ECO:0000256" key="2">
    <source>
        <dbReference type="ARBA" id="ARBA00005375"/>
    </source>
</evidence>
<dbReference type="InterPro" id="IPR050645">
    <property type="entry name" value="Histidine_acid_phosphatase"/>
</dbReference>
<comment type="catalytic activity">
    <reaction evidence="1">
        <text>a phosphate monoester + H2O = an alcohol + phosphate</text>
        <dbReference type="Rhea" id="RHEA:15017"/>
        <dbReference type="ChEBI" id="CHEBI:15377"/>
        <dbReference type="ChEBI" id="CHEBI:30879"/>
        <dbReference type="ChEBI" id="CHEBI:43474"/>
        <dbReference type="ChEBI" id="CHEBI:67140"/>
        <dbReference type="EC" id="3.1.3.2"/>
    </reaction>
</comment>
<evidence type="ECO:0000256" key="5">
    <source>
        <dbReference type="ARBA" id="ARBA00022801"/>
    </source>
</evidence>
<dbReference type="Gene3D" id="3.40.50.1240">
    <property type="entry name" value="Phosphoglycerate mutase-like"/>
    <property type="match status" value="1"/>
</dbReference>
<comment type="caution">
    <text evidence="8">The sequence shown here is derived from an EMBL/GenBank/DDBJ whole genome shotgun (WGS) entry which is preliminary data.</text>
</comment>
<dbReference type="InterPro" id="IPR029033">
    <property type="entry name" value="His_PPase_superfam"/>
</dbReference>
<dbReference type="EMBL" id="JBGFUD010007185">
    <property type="protein sequence ID" value="MFH4981424.1"/>
    <property type="molecule type" value="Genomic_DNA"/>
</dbReference>
<keyword evidence="4" id="KW-0732">Signal</keyword>
<evidence type="ECO:0000256" key="4">
    <source>
        <dbReference type="ARBA" id="ARBA00022729"/>
    </source>
</evidence>
<keyword evidence="6" id="KW-1015">Disulfide bond</keyword>
<dbReference type="InterPro" id="IPR000560">
    <property type="entry name" value="His_Pase_clade-2"/>
</dbReference>
<evidence type="ECO:0000256" key="6">
    <source>
        <dbReference type="ARBA" id="ARBA00023157"/>
    </source>
</evidence>
<evidence type="ECO:0000313" key="9">
    <source>
        <dbReference type="Proteomes" id="UP001608902"/>
    </source>
</evidence>
<sequence>MISAISNMIGMYYNRPSLKAGIDYPDIPEWPKGYVPIAVHTVDDETDHIGNPDAICKRQKWLLKQIRQTPEYKKLLSDNQDLLATLTQKCGMHVDFENLWKIRDVLFIEKVHNKERNIDDEMFERIDDVNSHVENYENGLNLSKYNGINFRVEMPKIRGGNILWAMLDHVDLKIHCQEPKYAKKRYCNWANKIKYYAYSAHDTTVAALMATWGAKLKVIPLGYPLYSAAIILELWKTSDGYKIQVIASTVSICSTVSC</sequence>
<evidence type="ECO:0000256" key="7">
    <source>
        <dbReference type="ARBA" id="ARBA00023180"/>
    </source>
</evidence>
<name>A0ABD6EVZ0_9BILA</name>
<dbReference type="EC" id="3.1.3.2" evidence="3"/>
<reference evidence="8 9" key="1">
    <citation type="submission" date="2024-08" db="EMBL/GenBank/DDBJ databases">
        <title>Gnathostoma spinigerum genome.</title>
        <authorList>
            <person name="Gonzalez-Bertolin B."/>
            <person name="Monzon S."/>
            <person name="Zaballos A."/>
            <person name="Jimenez P."/>
            <person name="Dekumyoy P."/>
            <person name="Varona S."/>
            <person name="Cuesta I."/>
            <person name="Sumanam S."/>
            <person name="Adisakwattana P."/>
            <person name="Gasser R.B."/>
            <person name="Hernandez-Gonzalez A."/>
            <person name="Young N.D."/>
            <person name="Perteguer M.J."/>
        </authorList>
    </citation>
    <scope>NUCLEOTIDE SEQUENCE [LARGE SCALE GENOMIC DNA]</scope>
    <source>
        <strain evidence="8">AL3</strain>
        <tissue evidence="8">Liver</tissue>
    </source>
</reference>
<evidence type="ECO:0000313" key="8">
    <source>
        <dbReference type="EMBL" id="MFH4981424.1"/>
    </source>
</evidence>
<keyword evidence="7" id="KW-0325">Glycoprotein</keyword>
<comment type="similarity">
    <text evidence="2">Belongs to the histidine acid phosphatase family.</text>
</comment>
<dbReference type="SUPFAM" id="SSF53254">
    <property type="entry name" value="Phosphoglycerate mutase-like"/>
    <property type="match status" value="1"/>
</dbReference>
<dbReference type="Proteomes" id="UP001608902">
    <property type="component" value="Unassembled WGS sequence"/>
</dbReference>
<evidence type="ECO:0000256" key="1">
    <source>
        <dbReference type="ARBA" id="ARBA00000032"/>
    </source>
</evidence>
<proteinExistence type="inferred from homology"/>
<organism evidence="8 9">
    <name type="scientific">Gnathostoma spinigerum</name>
    <dbReference type="NCBI Taxonomy" id="75299"/>
    <lineage>
        <taxon>Eukaryota</taxon>
        <taxon>Metazoa</taxon>
        <taxon>Ecdysozoa</taxon>
        <taxon>Nematoda</taxon>
        <taxon>Chromadorea</taxon>
        <taxon>Rhabditida</taxon>
        <taxon>Spirurina</taxon>
        <taxon>Gnathostomatomorpha</taxon>
        <taxon>Gnathostomatoidea</taxon>
        <taxon>Gnathostomatidae</taxon>
        <taxon>Gnathostoma</taxon>
    </lineage>
</organism>
<dbReference type="GO" id="GO:0003993">
    <property type="term" value="F:acid phosphatase activity"/>
    <property type="evidence" value="ECO:0007669"/>
    <property type="project" value="UniProtKB-EC"/>
</dbReference>